<proteinExistence type="predicted"/>
<accession>A0AAN9Z919</accession>
<dbReference type="AlphaFoldDB" id="A0AAN9Z919"/>
<reference evidence="2 3" key="1">
    <citation type="submission" date="2024-03" db="EMBL/GenBank/DDBJ databases">
        <title>The genome assembly and annotation of the cricket Gryllus longicercus Weissman &amp; Gray.</title>
        <authorList>
            <person name="Szrajer S."/>
            <person name="Gray D."/>
            <person name="Ylla G."/>
        </authorList>
    </citation>
    <scope>NUCLEOTIDE SEQUENCE [LARGE SCALE GENOMIC DNA]</scope>
    <source>
        <strain evidence="2">DAG 2021-001</strain>
        <tissue evidence="2">Whole body minus gut</tissue>
    </source>
</reference>
<feature type="region of interest" description="Disordered" evidence="1">
    <location>
        <begin position="1"/>
        <end position="69"/>
    </location>
</feature>
<evidence type="ECO:0000256" key="1">
    <source>
        <dbReference type="SAM" id="MobiDB-lite"/>
    </source>
</evidence>
<gene>
    <name evidence="2" type="ORF">R5R35_009823</name>
</gene>
<sequence length="84" mass="9135">MHGSGTGALYRQRKQQQALRVTAGARRPWRGSTPPRPAPPPATRSHLPFRGALPRSHQPHPTGDGRLAFATKSKALTVSFPPNH</sequence>
<dbReference type="Proteomes" id="UP001378592">
    <property type="component" value="Unassembled WGS sequence"/>
</dbReference>
<dbReference type="EMBL" id="JAZDUA010000148">
    <property type="protein sequence ID" value="KAK7866400.1"/>
    <property type="molecule type" value="Genomic_DNA"/>
</dbReference>
<organism evidence="2 3">
    <name type="scientific">Gryllus longicercus</name>
    <dbReference type="NCBI Taxonomy" id="2509291"/>
    <lineage>
        <taxon>Eukaryota</taxon>
        <taxon>Metazoa</taxon>
        <taxon>Ecdysozoa</taxon>
        <taxon>Arthropoda</taxon>
        <taxon>Hexapoda</taxon>
        <taxon>Insecta</taxon>
        <taxon>Pterygota</taxon>
        <taxon>Neoptera</taxon>
        <taxon>Polyneoptera</taxon>
        <taxon>Orthoptera</taxon>
        <taxon>Ensifera</taxon>
        <taxon>Gryllidea</taxon>
        <taxon>Grylloidea</taxon>
        <taxon>Gryllidae</taxon>
        <taxon>Gryllinae</taxon>
        <taxon>Gryllus</taxon>
    </lineage>
</organism>
<protein>
    <submittedName>
        <fullName evidence="2">Uncharacterized protein</fullName>
    </submittedName>
</protein>
<evidence type="ECO:0000313" key="2">
    <source>
        <dbReference type="EMBL" id="KAK7866400.1"/>
    </source>
</evidence>
<name>A0AAN9Z919_9ORTH</name>
<evidence type="ECO:0000313" key="3">
    <source>
        <dbReference type="Proteomes" id="UP001378592"/>
    </source>
</evidence>
<comment type="caution">
    <text evidence="2">The sequence shown here is derived from an EMBL/GenBank/DDBJ whole genome shotgun (WGS) entry which is preliminary data.</text>
</comment>
<keyword evidence="3" id="KW-1185">Reference proteome</keyword>